<evidence type="ECO:0000256" key="1">
    <source>
        <dbReference type="SAM" id="MobiDB-lite"/>
    </source>
</evidence>
<dbReference type="Proteomes" id="UP001501706">
    <property type="component" value="Unassembled WGS sequence"/>
</dbReference>
<keyword evidence="3" id="KW-1185">Reference proteome</keyword>
<dbReference type="EMBL" id="BAAAEN010000002">
    <property type="protein sequence ID" value="GAA0493473.1"/>
    <property type="molecule type" value="Genomic_DNA"/>
</dbReference>
<dbReference type="RefSeq" id="WP_343927130.1">
    <property type="nucleotide sequence ID" value="NZ_BAAAEN010000002.1"/>
</dbReference>
<sequence length="280" mass="30997">MRDEIPVTEQEEAAWREMEQRQARDAQQPSSGQSAAPVGAPDRIFLVIGEDVTPDTPFSQLAEVTWCENRVNDTDIEYVRAQPAAATPDEIEGLRAHVALLKSALAQSERENDELRRAQPAAATVPADERESFEWWASDEGESPRAVERNANGVYKLAQTQSAWAVWQARAALVAPAAPQAAPAVTDQWLDIETAPKDGRTLLLGYRNSHGKWRTVRGKWMSADYIAEHWEDPDDAEPGWFETAVEAEDPPNCWHIKPTHWMSLPGAPATLTTQGASHGD</sequence>
<evidence type="ECO:0008006" key="4">
    <source>
        <dbReference type="Google" id="ProtNLM"/>
    </source>
</evidence>
<reference evidence="2 3" key="1">
    <citation type="journal article" date="2019" name="Int. J. Syst. Evol. Microbiol.">
        <title>The Global Catalogue of Microorganisms (GCM) 10K type strain sequencing project: providing services to taxonomists for standard genome sequencing and annotation.</title>
        <authorList>
            <consortium name="The Broad Institute Genomics Platform"/>
            <consortium name="The Broad Institute Genome Sequencing Center for Infectious Disease"/>
            <person name="Wu L."/>
            <person name="Ma J."/>
        </authorList>
    </citation>
    <scope>NUCLEOTIDE SEQUENCE [LARGE SCALE GENOMIC DNA]</scope>
    <source>
        <strain evidence="2 3">JCM 14330</strain>
    </source>
</reference>
<feature type="compositionally biased region" description="Polar residues" evidence="1">
    <location>
        <begin position="25"/>
        <end position="34"/>
    </location>
</feature>
<name>A0ABN1BA85_9BURK</name>
<feature type="region of interest" description="Disordered" evidence="1">
    <location>
        <begin position="109"/>
        <end position="130"/>
    </location>
</feature>
<gene>
    <name evidence="2" type="ORF">GCM10009097_06640</name>
</gene>
<proteinExistence type="predicted"/>
<feature type="region of interest" description="Disordered" evidence="1">
    <location>
        <begin position="1"/>
        <end position="39"/>
    </location>
</feature>
<feature type="compositionally biased region" description="Basic and acidic residues" evidence="1">
    <location>
        <begin position="13"/>
        <end position="24"/>
    </location>
</feature>
<evidence type="ECO:0000313" key="3">
    <source>
        <dbReference type="Proteomes" id="UP001501706"/>
    </source>
</evidence>
<comment type="caution">
    <text evidence="2">The sequence shown here is derived from an EMBL/GenBank/DDBJ whole genome shotgun (WGS) entry which is preliminary data.</text>
</comment>
<evidence type="ECO:0000313" key="2">
    <source>
        <dbReference type="EMBL" id="GAA0493473.1"/>
    </source>
</evidence>
<protein>
    <recommendedName>
        <fullName evidence="4">DUF551 domain-containing protein</fullName>
    </recommendedName>
</protein>
<accession>A0ABN1BA85</accession>
<organism evidence="2 3">
    <name type="scientific">Pigmentiphaga daeguensis</name>
    <dbReference type="NCBI Taxonomy" id="414049"/>
    <lineage>
        <taxon>Bacteria</taxon>
        <taxon>Pseudomonadati</taxon>
        <taxon>Pseudomonadota</taxon>
        <taxon>Betaproteobacteria</taxon>
        <taxon>Burkholderiales</taxon>
        <taxon>Alcaligenaceae</taxon>
        <taxon>Pigmentiphaga</taxon>
    </lineage>
</organism>